<dbReference type="AlphaFoldDB" id="A0A317C250"/>
<evidence type="ECO:0000313" key="2">
    <source>
        <dbReference type="Proteomes" id="UP000245539"/>
    </source>
</evidence>
<organism evidence="1 2">
    <name type="scientific">Leucothrix pacifica</name>
    <dbReference type="NCBI Taxonomy" id="1247513"/>
    <lineage>
        <taxon>Bacteria</taxon>
        <taxon>Pseudomonadati</taxon>
        <taxon>Pseudomonadota</taxon>
        <taxon>Gammaproteobacteria</taxon>
        <taxon>Thiotrichales</taxon>
        <taxon>Thiotrichaceae</taxon>
        <taxon>Leucothrix</taxon>
    </lineage>
</organism>
<evidence type="ECO:0000313" key="1">
    <source>
        <dbReference type="EMBL" id="PWQ92618.1"/>
    </source>
</evidence>
<comment type="caution">
    <text evidence="1">The sequence shown here is derived from an EMBL/GenBank/DDBJ whole genome shotgun (WGS) entry which is preliminary data.</text>
</comment>
<protein>
    <submittedName>
        <fullName evidence="1">Uncharacterized protein</fullName>
    </submittedName>
</protein>
<name>A0A317C250_9GAMM</name>
<reference evidence="1 2" key="1">
    <citation type="submission" date="2018-05" db="EMBL/GenBank/DDBJ databases">
        <title>Leucothrix arctica sp. nov., isolated from Arctic seawater.</title>
        <authorList>
            <person name="Choi A."/>
            <person name="Baek K."/>
        </authorList>
    </citation>
    <scope>NUCLEOTIDE SEQUENCE [LARGE SCALE GENOMIC DNA]</scope>
    <source>
        <strain evidence="1 2">JCM 18388</strain>
    </source>
</reference>
<sequence>VFCRVQSEHIFNEAHGQRRKEKVISKRALEECKDSLKDIPNEDVDSEKLKEQRLLAIRRLEEIFEYHISNDLRDEDYINAMSEIEKKELIQHCKQYSTLGGISFDLERPYFLSTLFIYFGMTGDAKEQCEKVIEIFNELSDEEKKEKAIYALKSRFLIAVKINPPPDRSDLRECFYIARHTPSVSQGFTHVIGCILELVNTLFKNQYEEGYIDEETLNDFYAHFEFILAPLPEGHSLKNAVQLSYIEKQTLLTDKYSQYSKHDLISEINALKREHNKSQPRVFESKWVEPEASRTSFIDIINNIKKKIKRWLPLQRSTREP</sequence>
<keyword evidence="2" id="KW-1185">Reference proteome</keyword>
<proteinExistence type="predicted"/>
<dbReference type="RefSeq" id="WP_181389810.1">
    <property type="nucleotide sequence ID" value="NZ_QGKM01000079.1"/>
</dbReference>
<accession>A0A317C250</accession>
<gene>
    <name evidence="1" type="ORF">DKW60_19980</name>
</gene>
<dbReference type="EMBL" id="QGKM01000079">
    <property type="protein sequence ID" value="PWQ92618.1"/>
    <property type="molecule type" value="Genomic_DNA"/>
</dbReference>
<feature type="non-terminal residue" evidence="1">
    <location>
        <position position="1"/>
    </location>
</feature>
<dbReference type="Proteomes" id="UP000245539">
    <property type="component" value="Unassembled WGS sequence"/>
</dbReference>